<dbReference type="AlphaFoldDB" id="A0A451GGY9"/>
<name>A0A451GGY9_9RHOB</name>
<sequence>MSDQKNWFEQARAQEARKKSNWWKWLLGLCFLLFFCSDGDRKEKRYCYNFGEEPNIRRACFKEKLAPDTECVFTEDGGVSCRIPS</sequence>
<reference evidence="1 2" key="1">
    <citation type="journal article" date="2015" name="Int. J. Syst. Evol. Microbiol.">
        <title>Gemmobacter intermedius sp. nov., isolated from a white stork (Ciconia ciconia).</title>
        <authorList>
            <person name="Kampfer P."/>
            <person name="Jerzak L."/>
            <person name="Wilharm G."/>
            <person name="Golke J."/>
            <person name="Busse H.J."/>
            <person name="Glaeser S.P."/>
        </authorList>
    </citation>
    <scope>NUCLEOTIDE SEQUENCE [LARGE SCALE GENOMIC DNA]</scope>
    <source>
        <strain evidence="1 2">119/4</strain>
    </source>
</reference>
<evidence type="ECO:0000313" key="2">
    <source>
        <dbReference type="Proteomes" id="UP000287168"/>
    </source>
</evidence>
<comment type="caution">
    <text evidence="1">The sequence shown here is derived from an EMBL/GenBank/DDBJ whole genome shotgun (WGS) entry which is preliminary data.</text>
</comment>
<gene>
    <name evidence="1" type="ORF">EP867_17550</name>
</gene>
<proteinExistence type="predicted"/>
<dbReference type="Proteomes" id="UP000287168">
    <property type="component" value="Unassembled WGS sequence"/>
</dbReference>
<protein>
    <submittedName>
        <fullName evidence="1">Uncharacterized protein</fullName>
    </submittedName>
</protein>
<dbReference type="EMBL" id="SBLC01000052">
    <property type="protein sequence ID" value="RWY37123.1"/>
    <property type="molecule type" value="Genomic_DNA"/>
</dbReference>
<accession>A0A451GGY9</accession>
<keyword evidence="2" id="KW-1185">Reference proteome</keyword>
<organism evidence="1 2">
    <name type="scientific">Falsigemmobacter intermedius</name>
    <dbReference type="NCBI Taxonomy" id="1553448"/>
    <lineage>
        <taxon>Bacteria</taxon>
        <taxon>Pseudomonadati</taxon>
        <taxon>Pseudomonadota</taxon>
        <taxon>Alphaproteobacteria</taxon>
        <taxon>Rhodobacterales</taxon>
        <taxon>Paracoccaceae</taxon>
        <taxon>Falsigemmobacter</taxon>
    </lineage>
</organism>
<dbReference type="RefSeq" id="WP_128490762.1">
    <property type="nucleotide sequence ID" value="NZ_JBHLXB010000169.1"/>
</dbReference>
<evidence type="ECO:0000313" key="1">
    <source>
        <dbReference type="EMBL" id="RWY37123.1"/>
    </source>
</evidence>